<organism evidence="1 2">
    <name type="scientific">Puccinia sorghi</name>
    <dbReference type="NCBI Taxonomy" id="27349"/>
    <lineage>
        <taxon>Eukaryota</taxon>
        <taxon>Fungi</taxon>
        <taxon>Dikarya</taxon>
        <taxon>Basidiomycota</taxon>
        <taxon>Pucciniomycotina</taxon>
        <taxon>Pucciniomycetes</taxon>
        <taxon>Pucciniales</taxon>
        <taxon>Pucciniaceae</taxon>
        <taxon>Puccinia</taxon>
    </lineage>
</organism>
<name>A0A0L6ULW4_9BASI</name>
<dbReference type="EMBL" id="LAVV01010608">
    <property type="protein sequence ID" value="KNZ48810.1"/>
    <property type="molecule type" value="Genomic_DNA"/>
</dbReference>
<dbReference type="Proteomes" id="UP000037035">
    <property type="component" value="Unassembled WGS sequence"/>
</dbReference>
<evidence type="ECO:0000313" key="1">
    <source>
        <dbReference type="EMBL" id="KNZ48810.1"/>
    </source>
</evidence>
<keyword evidence="2" id="KW-1185">Reference proteome</keyword>
<proteinExistence type="predicted"/>
<protein>
    <submittedName>
        <fullName evidence="1">Uncharacterized protein</fullName>
    </submittedName>
</protein>
<comment type="caution">
    <text evidence="1">The sequence shown here is derived from an EMBL/GenBank/DDBJ whole genome shotgun (WGS) entry which is preliminary data.</text>
</comment>
<accession>A0A0L6ULW4</accession>
<gene>
    <name evidence="1" type="ORF">VP01_539g3</name>
</gene>
<sequence>MLPRLISPHKALCFGNTFLKLRKCRQFEEAAAVREAEIIGLGTPDICSSRYCILGSFLHLFFLIVFEEGYSIFEVVVLLLEASLLIFLSRSEHSSPDLFPSVGVIDLMWRIYFFISKLPTISIGCWNSRLTYTHDSFTALIAFILLEPPDFNFCLCTSIWFEKDIGHNILATALSSVLVVDFKNRTATLLIAGLFFIVGDQHGINIVLKISVGIGLCCFLSVEFFTAPQPNSFALCDMYYVTQRGMSKHKATSLISNLDCKACRNLEHISLHSLKYVLRSQNLKFSYLCKIYYILLHTFLKLLKQFFEIPKVVWTHLVEKNLLFFFETPKFGTPPWGVTKYMSMRRSDMISGQLNPHTHHGSLNLILKDQLHNQRLFLSTNFPRVEGESVFPTSLNGCLRDRALRRSYTSCVLTALRRWRLSFKFQINFFNLNYLNFDFPKRVSFSERQ</sequence>
<dbReference type="AlphaFoldDB" id="A0A0L6ULW4"/>
<evidence type="ECO:0000313" key="2">
    <source>
        <dbReference type="Proteomes" id="UP000037035"/>
    </source>
</evidence>
<reference evidence="1 2" key="1">
    <citation type="submission" date="2015-08" db="EMBL/GenBank/DDBJ databases">
        <title>Next Generation Sequencing and Analysis of the Genome of Puccinia sorghi L Schw, the Causal Agent of Maize Common Rust.</title>
        <authorList>
            <person name="Rochi L."/>
            <person name="Burguener G."/>
            <person name="Darino M."/>
            <person name="Turjanski A."/>
            <person name="Kreff E."/>
            <person name="Dieguez M.J."/>
            <person name="Sacco F."/>
        </authorList>
    </citation>
    <scope>NUCLEOTIDE SEQUENCE [LARGE SCALE GENOMIC DNA]</scope>
    <source>
        <strain evidence="1 2">RO10H11247</strain>
    </source>
</reference>
<dbReference type="VEuPathDB" id="FungiDB:VP01_539g3"/>